<evidence type="ECO:0000313" key="19">
    <source>
        <dbReference type="EMBL" id="GMS81928.1"/>
    </source>
</evidence>
<keyword evidence="6 15" id="KW-0547">Nucleotide-binding</keyword>
<dbReference type="GO" id="GO:0004484">
    <property type="term" value="F:mRNA guanylyltransferase activity"/>
    <property type="evidence" value="ECO:0007669"/>
    <property type="project" value="UniProtKB-EC"/>
</dbReference>
<keyword evidence="4" id="KW-0808">Transferase</keyword>
<dbReference type="InterPro" id="IPR012340">
    <property type="entry name" value="NA-bd_OB-fold"/>
</dbReference>
<evidence type="ECO:0000256" key="15">
    <source>
        <dbReference type="PIRSR" id="PIRSR036958-3"/>
    </source>
</evidence>
<evidence type="ECO:0000256" key="11">
    <source>
        <dbReference type="ARBA" id="ARBA00023242"/>
    </source>
</evidence>
<feature type="active site" description="Phosphocysteine intermediate" evidence="13">
    <location>
        <position position="138"/>
    </location>
</feature>
<reference evidence="19" key="1">
    <citation type="submission" date="2023-10" db="EMBL/GenBank/DDBJ databases">
        <title>Genome assembly of Pristionchus species.</title>
        <authorList>
            <person name="Yoshida K."/>
            <person name="Sommer R.J."/>
        </authorList>
    </citation>
    <scope>NUCLEOTIDE SEQUENCE</scope>
    <source>
        <strain evidence="19">RS0144</strain>
    </source>
</reference>
<gene>
    <name evidence="19" type="ORF">PENTCL1PPCAC_4103</name>
</gene>
<feature type="domain" description="Tyrosine specific protein phosphatases" evidence="18">
    <location>
        <begin position="116"/>
        <end position="183"/>
    </location>
</feature>
<feature type="compositionally biased region" description="Gly residues" evidence="16">
    <location>
        <begin position="598"/>
        <end position="616"/>
    </location>
</feature>
<feature type="region of interest" description="Disordered" evidence="16">
    <location>
        <begin position="214"/>
        <end position="249"/>
    </location>
</feature>
<dbReference type="SUPFAM" id="SSF56091">
    <property type="entry name" value="DNA ligase/mRNA capping enzyme, catalytic domain"/>
    <property type="match status" value="1"/>
</dbReference>
<evidence type="ECO:0000259" key="17">
    <source>
        <dbReference type="PROSITE" id="PS50054"/>
    </source>
</evidence>
<comment type="catalytic activity">
    <reaction evidence="12">
        <text>a 5'-end diphospho-ribonucleoside in mRNA + GTP + H(+) = a 5'-end (5'-triphosphoguanosine)-ribonucleoside in mRNA + diphosphate</text>
        <dbReference type="Rhea" id="RHEA:67012"/>
        <dbReference type="Rhea" id="RHEA-COMP:17165"/>
        <dbReference type="Rhea" id="RHEA-COMP:17166"/>
        <dbReference type="ChEBI" id="CHEBI:15378"/>
        <dbReference type="ChEBI" id="CHEBI:33019"/>
        <dbReference type="ChEBI" id="CHEBI:37565"/>
        <dbReference type="ChEBI" id="CHEBI:167616"/>
        <dbReference type="ChEBI" id="CHEBI:167617"/>
        <dbReference type="EC" id="2.7.7.50"/>
    </reaction>
    <physiologicalReaction direction="left-to-right" evidence="12">
        <dbReference type="Rhea" id="RHEA:67013"/>
    </physiologicalReaction>
</comment>
<feature type="binding site" evidence="15">
    <location>
        <begin position="476"/>
        <end position="478"/>
    </location>
    <ligand>
        <name>GTP</name>
        <dbReference type="ChEBI" id="CHEBI:37565"/>
    </ligand>
</feature>
<feature type="binding site" evidence="15">
    <location>
        <begin position="360"/>
        <end position="362"/>
    </location>
    <ligand>
        <name>GTP</name>
        <dbReference type="ChEBI" id="CHEBI:37565"/>
    </ligand>
</feature>
<dbReference type="PANTHER" id="PTHR10367:SF17">
    <property type="entry name" value="MRNA-CAPPING ENZYME"/>
    <property type="match status" value="1"/>
</dbReference>
<evidence type="ECO:0000256" key="8">
    <source>
        <dbReference type="ARBA" id="ARBA00022912"/>
    </source>
</evidence>
<evidence type="ECO:0000313" key="20">
    <source>
        <dbReference type="Proteomes" id="UP001432027"/>
    </source>
</evidence>
<dbReference type="Gene3D" id="3.90.190.10">
    <property type="entry name" value="Protein tyrosine phosphatase superfamily"/>
    <property type="match status" value="1"/>
</dbReference>
<protein>
    <recommendedName>
        <fullName evidence="2">mRNA guanylyltransferase</fullName>
        <ecNumber evidence="2">2.7.7.50</ecNumber>
    </recommendedName>
</protein>
<dbReference type="GO" id="GO:0005525">
    <property type="term" value="F:GTP binding"/>
    <property type="evidence" value="ECO:0007669"/>
    <property type="project" value="UniProtKB-KW"/>
</dbReference>
<dbReference type="Gene3D" id="3.30.470.30">
    <property type="entry name" value="DNA ligase/mRNA capping enzyme"/>
    <property type="match status" value="1"/>
</dbReference>
<dbReference type="GO" id="GO:0005634">
    <property type="term" value="C:nucleus"/>
    <property type="evidence" value="ECO:0007669"/>
    <property type="project" value="UniProtKB-SubCell"/>
</dbReference>
<keyword evidence="9" id="KW-0506">mRNA capping</keyword>
<proteinExistence type="predicted"/>
<feature type="binding site" evidence="15">
    <location>
        <position position="333"/>
    </location>
    <ligand>
        <name>GTP</name>
        <dbReference type="ChEBI" id="CHEBI:37565"/>
    </ligand>
</feature>
<dbReference type="PANTHER" id="PTHR10367">
    <property type="entry name" value="MRNA-CAPPING ENZYME"/>
    <property type="match status" value="1"/>
</dbReference>
<accession>A0AAV5SMR1</accession>
<dbReference type="AlphaFoldDB" id="A0AAV5SMR1"/>
<dbReference type="FunFam" id="2.40.50.140:FF:000291">
    <property type="entry name" value="mRNA-capping enzyme"/>
    <property type="match status" value="1"/>
</dbReference>
<evidence type="ECO:0000256" key="12">
    <source>
        <dbReference type="ARBA" id="ARBA00044624"/>
    </source>
</evidence>
<dbReference type="Gene3D" id="2.40.50.140">
    <property type="entry name" value="Nucleic acid-binding proteins"/>
    <property type="match status" value="1"/>
</dbReference>
<evidence type="ECO:0000256" key="5">
    <source>
        <dbReference type="ARBA" id="ARBA00022695"/>
    </source>
</evidence>
<dbReference type="SUPFAM" id="SSF50249">
    <property type="entry name" value="Nucleic acid-binding proteins"/>
    <property type="match status" value="1"/>
</dbReference>
<dbReference type="InterPro" id="IPR017074">
    <property type="entry name" value="mRNA_cap_enz_bifunc"/>
</dbReference>
<dbReference type="SUPFAM" id="SSF52799">
    <property type="entry name" value="(Phosphotyrosine protein) phosphatases II"/>
    <property type="match status" value="1"/>
</dbReference>
<evidence type="ECO:0000259" key="18">
    <source>
        <dbReference type="PROSITE" id="PS50056"/>
    </source>
</evidence>
<dbReference type="GO" id="GO:0140818">
    <property type="term" value="F:mRNA 5'-triphosphate monophosphatase activity"/>
    <property type="evidence" value="ECO:0007669"/>
    <property type="project" value="InterPro"/>
</dbReference>
<dbReference type="Pfam" id="PF03919">
    <property type="entry name" value="mRNA_cap_C"/>
    <property type="match status" value="1"/>
</dbReference>
<feature type="non-terminal residue" evidence="19">
    <location>
        <position position="1"/>
    </location>
</feature>
<dbReference type="InterPro" id="IPR051029">
    <property type="entry name" value="mRNA_Capping_Enz/RNA_Phosphat"/>
</dbReference>
<evidence type="ECO:0000256" key="1">
    <source>
        <dbReference type="ARBA" id="ARBA00004123"/>
    </source>
</evidence>
<dbReference type="PROSITE" id="PS00383">
    <property type="entry name" value="TYR_PHOSPHATASE_1"/>
    <property type="match status" value="1"/>
</dbReference>
<evidence type="ECO:0000256" key="7">
    <source>
        <dbReference type="ARBA" id="ARBA00022801"/>
    </source>
</evidence>
<dbReference type="GO" id="GO:0004721">
    <property type="term" value="F:phosphoprotein phosphatase activity"/>
    <property type="evidence" value="ECO:0007669"/>
    <property type="project" value="UniProtKB-KW"/>
</dbReference>
<evidence type="ECO:0000256" key="10">
    <source>
        <dbReference type="ARBA" id="ARBA00023134"/>
    </source>
</evidence>
<dbReference type="EC" id="2.7.7.50" evidence="2"/>
<dbReference type="InterPro" id="IPR001339">
    <property type="entry name" value="mRNA_cap_enzyme_adenylation"/>
</dbReference>
<feature type="binding site" evidence="15">
    <location>
        <position position="317"/>
    </location>
    <ligand>
        <name>GTP</name>
        <dbReference type="ChEBI" id="CHEBI:37565"/>
    </ligand>
</feature>
<sequence length="651" mass="74278">LLQSMSGPTPEKAMLGAPDRWLYCPKIGKVVENLFLPFKTPLCALYDNQIEKKRLQFHPQDVFDCPQVKGKKIGMWIDLTKTDRFYHVDEVKKHDCEYRKIKMMGHGESPSLEEVAQFNRLVHGFVEANPDKLVAVHCTHGFNRTGFVIASYFADIMGWGYEAAVRMFAAARPSGIYKQDYLADLHSRYGDSDEDQLEAPQKPQWNFNEDCHSLEETGEEASTSQNASNGNARPSGTGSKNKSNKVFADGKMPEVVPLEDEGLKSGLRRQIKDLVKYKRDGFPGSQPVSMEASPERNNLYFLAQRRYRMSWKADGSRYLIYIIDKGQVYAFDRDNEVFPLPRLTFPHRKEPRHITNTLVDCELIFDNVDGRETPRILIYDIITFEGINLGKENFDTRLECIRKEIHGARETACKEGRVNKARELCSVRVKDFWPIESTEKVLSDDFTKNVAHEIDGLIFQPVDEPYVAGRCDSVLKWKPPSHNSVDFKLQIRKVNREGELTQHIGFLYVQHSAEPVDQMKATRSLLPYDGKIIECKRENNEWVFMRERTDKSLPNSLKTAQAVVNSMKYPIDKEALISFIHQKAYRGPPQKMKAPDQNGGGGQGKQEGRGGGGNRNGGNNKRREGGNRPTNGSQEKRQKVEEDNIQYDETL</sequence>
<dbReference type="GO" id="GO:0006370">
    <property type="term" value="P:7-methylguanosine mRNA capping"/>
    <property type="evidence" value="ECO:0007669"/>
    <property type="project" value="UniProtKB-KW"/>
</dbReference>
<feature type="domain" description="Tyrosine-protein phosphatase" evidence="17">
    <location>
        <begin position="46"/>
        <end position="195"/>
    </location>
</feature>
<dbReference type="InterPro" id="IPR000387">
    <property type="entry name" value="Tyr_Pase_dom"/>
</dbReference>
<keyword evidence="3" id="KW-0507">mRNA processing</keyword>
<dbReference type="PROSITE" id="PS50056">
    <property type="entry name" value="TYR_PHOSPHATASE_2"/>
    <property type="match status" value="1"/>
</dbReference>
<dbReference type="FunFam" id="3.30.470.30:FF:000040">
    <property type="entry name" value="mRNA-capping enzyme"/>
    <property type="match status" value="1"/>
</dbReference>
<dbReference type="GO" id="GO:0005524">
    <property type="term" value="F:ATP binding"/>
    <property type="evidence" value="ECO:0007669"/>
    <property type="project" value="InterPro"/>
</dbReference>
<dbReference type="InterPro" id="IPR020422">
    <property type="entry name" value="TYR_PHOSPHATASE_DUAL_dom"/>
</dbReference>
<evidence type="ECO:0000256" key="9">
    <source>
        <dbReference type="ARBA" id="ARBA00023042"/>
    </source>
</evidence>
<dbReference type="Pfam" id="PF00782">
    <property type="entry name" value="DSPc"/>
    <property type="match status" value="1"/>
</dbReference>
<dbReference type="EMBL" id="BTSX01000001">
    <property type="protein sequence ID" value="GMS81928.1"/>
    <property type="molecule type" value="Genomic_DNA"/>
</dbReference>
<dbReference type="Proteomes" id="UP001432027">
    <property type="component" value="Unassembled WGS sequence"/>
</dbReference>
<dbReference type="PIRSF" id="PIRSF036958">
    <property type="entry name" value="mRNA_capping_HCE"/>
    <property type="match status" value="1"/>
</dbReference>
<dbReference type="CDD" id="cd07895">
    <property type="entry name" value="Adenylation_mRNA_capping"/>
    <property type="match status" value="1"/>
</dbReference>
<feature type="binding site" evidence="15">
    <location>
        <begin position="546"/>
        <end position="551"/>
    </location>
    <ligand>
        <name>GTP</name>
        <dbReference type="ChEBI" id="CHEBI:37565"/>
    </ligand>
</feature>
<keyword evidence="11" id="KW-0539">Nucleus</keyword>
<evidence type="ECO:0000256" key="3">
    <source>
        <dbReference type="ARBA" id="ARBA00022664"/>
    </source>
</evidence>
<feature type="compositionally biased region" description="Polar residues" evidence="16">
    <location>
        <begin position="220"/>
        <end position="241"/>
    </location>
</feature>
<evidence type="ECO:0000256" key="13">
    <source>
        <dbReference type="PIRSR" id="PIRSR036958-1"/>
    </source>
</evidence>
<keyword evidence="7" id="KW-0378">Hydrolase</keyword>
<name>A0AAV5SMR1_9BILA</name>
<dbReference type="InterPro" id="IPR016130">
    <property type="entry name" value="Tyr_Pase_AS"/>
</dbReference>
<dbReference type="Pfam" id="PF01331">
    <property type="entry name" value="mRNA_cap_enzyme"/>
    <property type="match status" value="1"/>
</dbReference>
<evidence type="ECO:0000256" key="14">
    <source>
        <dbReference type="PIRSR" id="PIRSR036958-2"/>
    </source>
</evidence>
<evidence type="ECO:0000256" key="6">
    <source>
        <dbReference type="ARBA" id="ARBA00022741"/>
    </source>
</evidence>
<dbReference type="InterPro" id="IPR000340">
    <property type="entry name" value="Dual-sp_phosphatase_cat-dom"/>
</dbReference>
<keyword evidence="5" id="KW-0548">Nucleotidyltransferase</keyword>
<evidence type="ECO:0000256" key="16">
    <source>
        <dbReference type="SAM" id="MobiDB-lite"/>
    </source>
</evidence>
<evidence type="ECO:0000256" key="4">
    <source>
        <dbReference type="ARBA" id="ARBA00022679"/>
    </source>
</evidence>
<keyword evidence="20" id="KW-1185">Reference proteome</keyword>
<dbReference type="InterPro" id="IPR013846">
    <property type="entry name" value="mRNA_cap_enzyme_C"/>
</dbReference>
<keyword evidence="10 15" id="KW-0342">GTP-binding</keyword>
<comment type="subcellular location">
    <subcellularLocation>
        <location evidence="1">Nucleus</location>
    </subcellularLocation>
</comment>
<feature type="region of interest" description="Disordered" evidence="16">
    <location>
        <begin position="587"/>
        <end position="651"/>
    </location>
</feature>
<comment type="caution">
    <text evidence="19">The sequence shown here is derived from an EMBL/GenBank/DDBJ whole genome shotgun (WGS) entry which is preliminary data.</text>
</comment>
<dbReference type="InterPro" id="IPR029021">
    <property type="entry name" value="Prot-tyrosine_phosphatase-like"/>
</dbReference>
<dbReference type="PROSITE" id="PS50054">
    <property type="entry name" value="TYR_PHOSPHATASE_DUAL"/>
    <property type="match status" value="1"/>
</dbReference>
<organism evidence="19 20">
    <name type="scientific">Pristionchus entomophagus</name>
    <dbReference type="NCBI Taxonomy" id="358040"/>
    <lineage>
        <taxon>Eukaryota</taxon>
        <taxon>Metazoa</taxon>
        <taxon>Ecdysozoa</taxon>
        <taxon>Nematoda</taxon>
        <taxon>Chromadorea</taxon>
        <taxon>Rhabditida</taxon>
        <taxon>Rhabditina</taxon>
        <taxon>Diplogasteromorpha</taxon>
        <taxon>Diplogasteroidea</taxon>
        <taxon>Neodiplogasteridae</taxon>
        <taxon>Pristionchus</taxon>
    </lineage>
</organism>
<keyword evidence="8" id="KW-0904">Protein phosphatase</keyword>
<feature type="active site" description="N6-GMP-lysine intermediate" evidence="14">
    <location>
        <position position="312"/>
    </location>
</feature>
<evidence type="ECO:0000256" key="2">
    <source>
        <dbReference type="ARBA" id="ARBA00012475"/>
    </source>
</evidence>